<evidence type="ECO:0000256" key="2">
    <source>
        <dbReference type="SAM" id="Phobius"/>
    </source>
</evidence>
<comment type="caution">
    <text evidence="3">The sequence shown here is derived from an EMBL/GenBank/DDBJ whole genome shotgun (WGS) entry which is preliminary data.</text>
</comment>
<feature type="region of interest" description="Disordered" evidence="1">
    <location>
        <begin position="1"/>
        <end position="50"/>
    </location>
</feature>
<reference evidence="3 4" key="1">
    <citation type="journal article" date="2013" name="Antonie Van Leeuwenhoek">
        <title>Dongia rigui sp. nov., isolated from freshwater of a large wetland in Korea.</title>
        <authorList>
            <person name="Baik K.S."/>
            <person name="Hwang Y.M."/>
            <person name="Choi J.S."/>
            <person name="Kwon J."/>
            <person name="Seong C.N."/>
        </authorList>
    </citation>
    <scope>NUCLEOTIDE SEQUENCE [LARGE SCALE GENOMIC DNA]</scope>
    <source>
        <strain evidence="3 4">04SU4-P</strain>
    </source>
</reference>
<gene>
    <name evidence="3" type="ORF">SMD31_12005</name>
</gene>
<keyword evidence="2" id="KW-1133">Transmembrane helix</keyword>
<accession>A0ABU5DZ99</accession>
<feature type="compositionally biased region" description="Polar residues" evidence="1">
    <location>
        <begin position="7"/>
        <end position="21"/>
    </location>
</feature>
<dbReference type="EMBL" id="JAXCLX010000002">
    <property type="protein sequence ID" value="MDY0872657.1"/>
    <property type="molecule type" value="Genomic_DNA"/>
</dbReference>
<feature type="transmembrane region" description="Helical" evidence="2">
    <location>
        <begin position="155"/>
        <end position="179"/>
    </location>
</feature>
<evidence type="ECO:0000256" key="1">
    <source>
        <dbReference type="SAM" id="MobiDB-lite"/>
    </source>
</evidence>
<proteinExistence type="predicted"/>
<feature type="transmembrane region" description="Helical" evidence="2">
    <location>
        <begin position="185"/>
        <end position="205"/>
    </location>
</feature>
<keyword evidence="2" id="KW-0812">Transmembrane</keyword>
<keyword evidence="4" id="KW-1185">Reference proteome</keyword>
<organism evidence="3 4">
    <name type="scientific">Dongia rigui</name>
    <dbReference type="NCBI Taxonomy" id="940149"/>
    <lineage>
        <taxon>Bacteria</taxon>
        <taxon>Pseudomonadati</taxon>
        <taxon>Pseudomonadota</taxon>
        <taxon>Alphaproteobacteria</taxon>
        <taxon>Rhodospirillales</taxon>
        <taxon>Dongiaceae</taxon>
        <taxon>Dongia</taxon>
    </lineage>
</organism>
<dbReference type="RefSeq" id="WP_320501131.1">
    <property type="nucleotide sequence ID" value="NZ_JAXCLX010000002.1"/>
</dbReference>
<name>A0ABU5DZ99_9PROT</name>
<protein>
    <submittedName>
        <fullName evidence="3">Uncharacterized protein</fullName>
    </submittedName>
</protein>
<feature type="region of interest" description="Disordered" evidence="1">
    <location>
        <begin position="225"/>
        <end position="251"/>
    </location>
</feature>
<dbReference type="Proteomes" id="UP001271769">
    <property type="component" value="Unassembled WGS sequence"/>
</dbReference>
<evidence type="ECO:0000313" key="4">
    <source>
        <dbReference type="Proteomes" id="UP001271769"/>
    </source>
</evidence>
<keyword evidence="2" id="KW-0472">Membrane</keyword>
<evidence type="ECO:0000313" key="3">
    <source>
        <dbReference type="EMBL" id="MDY0872657.1"/>
    </source>
</evidence>
<sequence length="251" mass="26090">MEFNATPDETPTTSEGTQGTSHYKDSNDESSSEGGESDSANRGDPSQGLHYRERVDFFDDRITMESLGQTSTTQGGQRGTRSDNVTSARDAALIGLVLAKMAVDIRSGQLGNLASDLYLGQNAFTYGNLSQAALVKQTDEALADLASNLLVDGTLFLASDMLIGAAAGGVTIASAAVALGISPAILGAAGAAALIYSSILIGNAAQPLKNEIKQGIKGDLQKLRQKTTKDGSIRPDIGFNRPGGTRATKHL</sequence>